<evidence type="ECO:0000256" key="3">
    <source>
        <dbReference type="ARBA" id="ARBA00022801"/>
    </source>
</evidence>
<feature type="compositionally biased region" description="Polar residues" evidence="7">
    <location>
        <begin position="23"/>
        <end position="34"/>
    </location>
</feature>
<dbReference type="InterPro" id="IPR001650">
    <property type="entry name" value="Helicase_C-like"/>
</dbReference>
<dbReference type="SMART" id="SM00490">
    <property type="entry name" value="HELICc"/>
    <property type="match status" value="1"/>
</dbReference>
<sequence>MQKRNQSAMAASKKIRLFDKNSPLKQSRLKSSATRKPIPNWVDVDDDEEHIGRRKRPTGVLKGSKVNHGVVPPPLAHSTPPRKKARLSNAGPSAAIQERHELPIAKGKEALVREIAANEVTVLLGETGSGKTTRESFFSSALSYFCECGINSEVPQYLLEAGFADAGLIGITQPRRVAAMTLAARVAKEQGTTVGQSIGYAVRFDERAGPETRVKYMTDGMITRELLGDPLLSRYAVIIVDEAHERTLRTDLLLATLKRILPERNGDKKGKGKECNPLKVVIMSATLDAEKFSRFFDNAKILYVKGRQHPVKIYHTAQGQTDYVEAALRTFFQIHLDQPPGDVLIFLPGQEDIESLEKSITQFARRLPIGQPAVMVLPMFASLQTAQLQRVFATAKGASVRKCILATNIAETSITIPGVRYVIDTGKSKEKRCLAGAQGGGFDTLFTRDITKSNAMQRAGRAGREGPGFCYRLYTEDAFKEMTVTPEPEILRCSLTHSILQLLCIGQDIQDLDLMDMPDVDAISSAFRTLFMLGALDSTRTVTPLGRAMVNFPLEPPLARAVMASKDLACTAEVLDIVSVLAASGNLFLDVTDKRVEIAEARRKLVHTSGDHLTKLGVLRAYRAVGGGGDGAENDDEKVGRSACKEWVRQHFVNERTLREATRIRDQLREACARADIDWRVSCGDREEPVLLSFTHGLAMNVAFIAPDGSYKRAIGQSAQNVKIHPSSSMADKKVQAIIYDELVYTNQIYARGVSSIPKHFVSIVGTFNRREA</sequence>
<name>A0AAD6V594_9AGAR</name>
<evidence type="ECO:0000313" key="10">
    <source>
        <dbReference type="EMBL" id="KAJ7202848.1"/>
    </source>
</evidence>
<proteinExistence type="predicted"/>
<evidence type="ECO:0000256" key="2">
    <source>
        <dbReference type="ARBA" id="ARBA00022741"/>
    </source>
</evidence>
<dbReference type="EMBL" id="JARJCW010000053">
    <property type="protein sequence ID" value="KAJ7202848.1"/>
    <property type="molecule type" value="Genomic_DNA"/>
</dbReference>
<dbReference type="PROSITE" id="PS00690">
    <property type="entry name" value="DEAH_ATP_HELICASE"/>
    <property type="match status" value="1"/>
</dbReference>
<dbReference type="InterPro" id="IPR011709">
    <property type="entry name" value="DEAD-box_helicase_OB_fold"/>
</dbReference>
<dbReference type="PROSITE" id="PS51194">
    <property type="entry name" value="HELICASE_CTER"/>
    <property type="match status" value="1"/>
</dbReference>
<evidence type="ECO:0000256" key="6">
    <source>
        <dbReference type="ARBA" id="ARBA00047984"/>
    </source>
</evidence>
<feature type="domain" description="Helicase C-terminal" evidence="9">
    <location>
        <begin position="327"/>
        <end position="506"/>
    </location>
</feature>
<dbReference type="Gene3D" id="1.20.120.1080">
    <property type="match status" value="1"/>
</dbReference>
<dbReference type="InterPro" id="IPR007502">
    <property type="entry name" value="Helicase-assoc_dom"/>
</dbReference>
<dbReference type="Pfam" id="PF04408">
    <property type="entry name" value="WHD_HA2"/>
    <property type="match status" value="1"/>
</dbReference>
<dbReference type="EC" id="3.6.4.13" evidence="1"/>
<reference evidence="10" key="1">
    <citation type="submission" date="2023-03" db="EMBL/GenBank/DDBJ databases">
        <title>Massive genome expansion in bonnet fungi (Mycena s.s.) driven by repeated elements and novel gene families across ecological guilds.</title>
        <authorList>
            <consortium name="Lawrence Berkeley National Laboratory"/>
            <person name="Harder C.B."/>
            <person name="Miyauchi S."/>
            <person name="Viragh M."/>
            <person name="Kuo A."/>
            <person name="Thoen E."/>
            <person name="Andreopoulos B."/>
            <person name="Lu D."/>
            <person name="Skrede I."/>
            <person name="Drula E."/>
            <person name="Henrissat B."/>
            <person name="Morin E."/>
            <person name="Kohler A."/>
            <person name="Barry K."/>
            <person name="LaButti K."/>
            <person name="Morin E."/>
            <person name="Salamov A."/>
            <person name="Lipzen A."/>
            <person name="Mereny Z."/>
            <person name="Hegedus B."/>
            <person name="Baldrian P."/>
            <person name="Stursova M."/>
            <person name="Weitz H."/>
            <person name="Taylor A."/>
            <person name="Grigoriev I.V."/>
            <person name="Nagy L.G."/>
            <person name="Martin F."/>
            <person name="Kauserud H."/>
        </authorList>
    </citation>
    <scope>NUCLEOTIDE SEQUENCE</scope>
    <source>
        <strain evidence="10">9144</strain>
    </source>
</reference>
<dbReference type="Pfam" id="PF21010">
    <property type="entry name" value="HA2_C"/>
    <property type="match status" value="1"/>
</dbReference>
<dbReference type="GO" id="GO:0003725">
    <property type="term" value="F:double-stranded RNA binding"/>
    <property type="evidence" value="ECO:0007669"/>
    <property type="project" value="TreeGrafter"/>
</dbReference>
<keyword evidence="2" id="KW-0547">Nucleotide-binding</keyword>
<dbReference type="SUPFAM" id="SSF52540">
    <property type="entry name" value="P-loop containing nucleoside triphosphate hydrolases"/>
    <property type="match status" value="1"/>
</dbReference>
<dbReference type="CDD" id="cd18791">
    <property type="entry name" value="SF2_C_RHA"/>
    <property type="match status" value="1"/>
</dbReference>
<feature type="domain" description="Helicase ATP-binding" evidence="8">
    <location>
        <begin position="112"/>
        <end position="305"/>
    </location>
</feature>
<dbReference type="AlphaFoldDB" id="A0AAD6V594"/>
<protein>
    <recommendedName>
        <fullName evidence="1">RNA helicase</fullName>
        <ecNumber evidence="1">3.6.4.13</ecNumber>
    </recommendedName>
</protein>
<evidence type="ECO:0000256" key="5">
    <source>
        <dbReference type="ARBA" id="ARBA00022840"/>
    </source>
</evidence>
<evidence type="ECO:0000259" key="9">
    <source>
        <dbReference type="PROSITE" id="PS51194"/>
    </source>
</evidence>
<keyword evidence="11" id="KW-1185">Reference proteome</keyword>
<keyword evidence="3 10" id="KW-0378">Hydrolase</keyword>
<dbReference type="GO" id="GO:0005524">
    <property type="term" value="F:ATP binding"/>
    <property type="evidence" value="ECO:0007669"/>
    <property type="project" value="UniProtKB-KW"/>
</dbReference>
<dbReference type="PANTHER" id="PTHR18934">
    <property type="entry name" value="ATP-DEPENDENT RNA HELICASE"/>
    <property type="match status" value="1"/>
</dbReference>
<dbReference type="GO" id="GO:0003724">
    <property type="term" value="F:RNA helicase activity"/>
    <property type="evidence" value="ECO:0007669"/>
    <property type="project" value="UniProtKB-EC"/>
</dbReference>
<evidence type="ECO:0000259" key="8">
    <source>
        <dbReference type="PROSITE" id="PS51192"/>
    </source>
</evidence>
<dbReference type="InterPro" id="IPR027417">
    <property type="entry name" value="P-loop_NTPase"/>
</dbReference>
<organism evidence="10 11">
    <name type="scientific">Mycena pura</name>
    <dbReference type="NCBI Taxonomy" id="153505"/>
    <lineage>
        <taxon>Eukaryota</taxon>
        <taxon>Fungi</taxon>
        <taxon>Dikarya</taxon>
        <taxon>Basidiomycota</taxon>
        <taxon>Agaricomycotina</taxon>
        <taxon>Agaricomycetes</taxon>
        <taxon>Agaricomycetidae</taxon>
        <taxon>Agaricales</taxon>
        <taxon>Marasmiineae</taxon>
        <taxon>Mycenaceae</taxon>
        <taxon>Mycena</taxon>
    </lineage>
</organism>
<dbReference type="Proteomes" id="UP001219525">
    <property type="component" value="Unassembled WGS sequence"/>
</dbReference>
<evidence type="ECO:0000256" key="4">
    <source>
        <dbReference type="ARBA" id="ARBA00022806"/>
    </source>
</evidence>
<dbReference type="GO" id="GO:1990904">
    <property type="term" value="C:ribonucleoprotein complex"/>
    <property type="evidence" value="ECO:0007669"/>
    <property type="project" value="UniProtKB-ARBA"/>
</dbReference>
<comment type="caution">
    <text evidence="10">The sequence shown here is derived from an EMBL/GenBank/DDBJ whole genome shotgun (WGS) entry which is preliminary data.</text>
</comment>
<accession>A0AAD6V594</accession>
<keyword evidence="4" id="KW-0347">Helicase</keyword>
<gene>
    <name evidence="10" type="ORF">GGX14DRAFT_523740</name>
</gene>
<dbReference type="GO" id="GO:0005730">
    <property type="term" value="C:nucleolus"/>
    <property type="evidence" value="ECO:0007669"/>
    <property type="project" value="UniProtKB-ARBA"/>
</dbReference>
<dbReference type="InterPro" id="IPR014001">
    <property type="entry name" value="Helicase_ATP-bd"/>
</dbReference>
<dbReference type="Pfam" id="PF00271">
    <property type="entry name" value="Helicase_C"/>
    <property type="match status" value="1"/>
</dbReference>
<evidence type="ECO:0000256" key="7">
    <source>
        <dbReference type="SAM" id="MobiDB-lite"/>
    </source>
</evidence>
<dbReference type="SMART" id="SM00487">
    <property type="entry name" value="DEXDc"/>
    <property type="match status" value="1"/>
</dbReference>
<dbReference type="PROSITE" id="PS51192">
    <property type="entry name" value="HELICASE_ATP_BIND_1"/>
    <property type="match status" value="1"/>
</dbReference>
<comment type="catalytic activity">
    <reaction evidence="6">
        <text>ATP + H2O = ADP + phosphate + H(+)</text>
        <dbReference type="Rhea" id="RHEA:13065"/>
        <dbReference type="ChEBI" id="CHEBI:15377"/>
        <dbReference type="ChEBI" id="CHEBI:15378"/>
        <dbReference type="ChEBI" id="CHEBI:30616"/>
        <dbReference type="ChEBI" id="CHEBI:43474"/>
        <dbReference type="ChEBI" id="CHEBI:456216"/>
        <dbReference type="EC" id="3.6.4.13"/>
    </reaction>
</comment>
<feature type="region of interest" description="Disordered" evidence="7">
    <location>
        <begin position="1"/>
        <end position="93"/>
    </location>
</feature>
<dbReference type="Gene3D" id="3.40.50.300">
    <property type="entry name" value="P-loop containing nucleotide triphosphate hydrolases"/>
    <property type="match status" value="2"/>
</dbReference>
<dbReference type="InterPro" id="IPR048333">
    <property type="entry name" value="HA2_WH"/>
</dbReference>
<dbReference type="Pfam" id="PF07717">
    <property type="entry name" value="OB_NTP_bind"/>
    <property type="match status" value="1"/>
</dbReference>
<dbReference type="GO" id="GO:0045943">
    <property type="term" value="P:positive regulation of transcription by RNA polymerase I"/>
    <property type="evidence" value="ECO:0007669"/>
    <property type="project" value="TreeGrafter"/>
</dbReference>
<keyword evidence="5" id="KW-0067">ATP-binding</keyword>
<dbReference type="GO" id="GO:0016787">
    <property type="term" value="F:hydrolase activity"/>
    <property type="evidence" value="ECO:0007669"/>
    <property type="project" value="UniProtKB-KW"/>
</dbReference>
<evidence type="ECO:0000313" key="11">
    <source>
        <dbReference type="Proteomes" id="UP001219525"/>
    </source>
</evidence>
<evidence type="ECO:0000256" key="1">
    <source>
        <dbReference type="ARBA" id="ARBA00012552"/>
    </source>
</evidence>
<dbReference type="InterPro" id="IPR002464">
    <property type="entry name" value="DNA/RNA_helicase_DEAH_CS"/>
</dbReference>
<dbReference type="PANTHER" id="PTHR18934:SF118">
    <property type="entry name" value="ATP-DEPENDENT RNA HELICASE DHX33"/>
    <property type="match status" value="1"/>
</dbReference>
<dbReference type="SMART" id="SM00847">
    <property type="entry name" value="HA2"/>
    <property type="match status" value="1"/>
</dbReference>